<evidence type="ECO:0000313" key="1">
    <source>
        <dbReference type="EMBL" id="ACG34227.1"/>
    </source>
</evidence>
<name>B6TAU4_MAIZE</name>
<protein>
    <submittedName>
        <fullName evidence="1">Uncharacterized protein</fullName>
    </submittedName>
</protein>
<dbReference type="ExpressionAtlas" id="B6TAU4">
    <property type="expression patterns" value="baseline and differential"/>
</dbReference>
<sequence>MAGSLLNPSRGLVRNSTFHGRCVALLVLAQLNAILRSVLSDVELSSVSVSLRTSSSLPRAELSVGLQLAMVSNSCTNRDLRLVFPAALTCVDLCSLRSGCRAGSLHTWCTPSWASRCCASCVTSHPHHGQQLQKYGRLSLFPIFHAHLGLHPQPLPEIWLNGRTRRSPEFYG</sequence>
<dbReference type="GeneID" id="100275412"/>
<organism evidence="1">
    <name type="scientific">Zea mays</name>
    <name type="common">Maize</name>
    <dbReference type="NCBI Taxonomy" id="4577"/>
    <lineage>
        <taxon>Eukaryota</taxon>
        <taxon>Viridiplantae</taxon>
        <taxon>Streptophyta</taxon>
        <taxon>Embryophyta</taxon>
        <taxon>Tracheophyta</taxon>
        <taxon>Spermatophyta</taxon>
        <taxon>Magnoliopsida</taxon>
        <taxon>Liliopsida</taxon>
        <taxon>Poales</taxon>
        <taxon>Poaceae</taxon>
        <taxon>PACMAD clade</taxon>
        <taxon>Panicoideae</taxon>
        <taxon>Andropogonodae</taxon>
        <taxon>Andropogoneae</taxon>
        <taxon>Tripsacinae</taxon>
        <taxon>Zea</taxon>
    </lineage>
</organism>
<reference evidence="1" key="1">
    <citation type="journal article" date="2009" name="Plant Mol. Biol.">
        <title>Insights into corn genes derived from large-scale cDNA sequencing.</title>
        <authorList>
            <person name="Alexandrov N.N."/>
            <person name="Brover V.V."/>
            <person name="Freidin S."/>
            <person name="Troukhan M.E."/>
            <person name="Tatarinova T.V."/>
            <person name="Zhang H."/>
            <person name="Swaller T.J."/>
            <person name="Lu Y.P."/>
            <person name="Bouck J."/>
            <person name="Flavell R.B."/>
            <person name="Feldmann K.A."/>
        </authorList>
    </citation>
    <scope>NUCLEOTIDE SEQUENCE</scope>
</reference>
<accession>B6TAU4</accession>
<proteinExistence type="evidence at transcript level"/>
<dbReference type="EMBL" id="EU962109">
    <property type="protein sequence ID" value="ACG34227.1"/>
    <property type="molecule type" value="mRNA"/>
</dbReference>
<dbReference type="RefSeq" id="NP_001158995.1">
    <property type="nucleotide sequence ID" value="NM_001165523.1"/>
</dbReference>
<dbReference type="GeneID" id="100303985"/>
<dbReference type="KEGG" id="zma:100275412"/>
<dbReference type="HOGENOM" id="CLU_1527384_0_0_1"/>
<dbReference type="AlphaFoldDB" id="B6TAU4"/>